<dbReference type="SUPFAM" id="SSF54427">
    <property type="entry name" value="NTF2-like"/>
    <property type="match status" value="1"/>
</dbReference>
<protein>
    <submittedName>
        <fullName evidence="3">Tim44 domain-containing protein</fullName>
    </submittedName>
</protein>
<dbReference type="InParanoid" id="A0A371RJ27"/>
<feature type="domain" description="Tim44-like" evidence="2">
    <location>
        <begin position="68"/>
        <end position="214"/>
    </location>
</feature>
<feature type="region of interest" description="Disordered" evidence="1">
    <location>
        <begin position="41"/>
        <end position="64"/>
    </location>
</feature>
<evidence type="ECO:0000313" key="3">
    <source>
        <dbReference type="EMBL" id="RFB05444.1"/>
    </source>
</evidence>
<dbReference type="AlphaFoldDB" id="A0A371RJ27"/>
<dbReference type="PANTHER" id="PTHR41542">
    <property type="entry name" value="BLL5807 PROTEIN"/>
    <property type="match status" value="1"/>
</dbReference>
<evidence type="ECO:0000256" key="1">
    <source>
        <dbReference type="SAM" id="MobiDB-lite"/>
    </source>
</evidence>
<organism evidence="3 4">
    <name type="scientific">Parvularcula marina</name>
    <dbReference type="NCBI Taxonomy" id="2292771"/>
    <lineage>
        <taxon>Bacteria</taxon>
        <taxon>Pseudomonadati</taxon>
        <taxon>Pseudomonadota</taxon>
        <taxon>Alphaproteobacteria</taxon>
        <taxon>Parvularculales</taxon>
        <taxon>Parvularculaceae</taxon>
        <taxon>Parvularcula</taxon>
    </lineage>
</organism>
<name>A0A371RJ27_9PROT</name>
<dbReference type="Proteomes" id="UP000264589">
    <property type="component" value="Unassembled WGS sequence"/>
</dbReference>
<sequence>MIDPILLFFVGLAAFLSYKLFSVLGTRGGAEQKDAERLRTHLSQTEKEEAEAPLTMPEEPVEKPKAPAPAWAEKVIEHYPGFDHARFVDGAKSAYEMIVQGFARGDLDRIRPFVDPSVMRTFEIAVKGRENAGQTMDVTFVGIEKAEVVSAGKRSDHIEIVVEYRSDQIRVMRDGDGNIVDGDPNRIDLVRDRWTYSRPAGSTDPNWVLSATENAAN</sequence>
<dbReference type="EMBL" id="QUQO01000001">
    <property type="protein sequence ID" value="RFB05444.1"/>
    <property type="molecule type" value="Genomic_DNA"/>
</dbReference>
<reference evidence="3 4" key="1">
    <citation type="submission" date="2018-08" db="EMBL/GenBank/DDBJ databases">
        <title>Parvularcula sp. SM1705, isolated from surface water of the South Sea China.</title>
        <authorList>
            <person name="Sun L."/>
        </authorList>
    </citation>
    <scope>NUCLEOTIDE SEQUENCE [LARGE SCALE GENOMIC DNA]</scope>
    <source>
        <strain evidence="3 4">SM1705</strain>
    </source>
</reference>
<dbReference type="Pfam" id="PF04280">
    <property type="entry name" value="Tim44"/>
    <property type="match status" value="1"/>
</dbReference>
<dbReference type="OrthoDB" id="9798618at2"/>
<dbReference type="SMART" id="SM00978">
    <property type="entry name" value="Tim44"/>
    <property type="match status" value="1"/>
</dbReference>
<evidence type="ECO:0000259" key="2">
    <source>
        <dbReference type="SMART" id="SM00978"/>
    </source>
</evidence>
<comment type="caution">
    <text evidence="3">The sequence shown here is derived from an EMBL/GenBank/DDBJ whole genome shotgun (WGS) entry which is preliminary data.</text>
</comment>
<dbReference type="InterPro" id="IPR032710">
    <property type="entry name" value="NTF2-like_dom_sf"/>
</dbReference>
<proteinExistence type="predicted"/>
<evidence type="ECO:0000313" key="4">
    <source>
        <dbReference type="Proteomes" id="UP000264589"/>
    </source>
</evidence>
<dbReference type="NCBIfam" id="NF033779">
    <property type="entry name" value="Tim44_TimA_adap"/>
    <property type="match status" value="1"/>
</dbReference>
<accession>A0A371RJ27</accession>
<dbReference type="Gene3D" id="3.10.450.240">
    <property type="match status" value="1"/>
</dbReference>
<dbReference type="InterPro" id="IPR007379">
    <property type="entry name" value="Tim44-like_dom"/>
</dbReference>
<gene>
    <name evidence="3" type="ORF">DX908_09350</name>
</gene>
<keyword evidence="4" id="KW-1185">Reference proteome</keyword>
<dbReference type="PANTHER" id="PTHR41542:SF1">
    <property type="entry name" value="BLL5807 PROTEIN"/>
    <property type="match status" value="1"/>
</dbReference>
<dbReference type="RefSeq" id="WP_116392076.1">
    <property type="nucleotide sequence ID" value="NZ_QUQO01000001.1"/>
</dbReference>